<evidence type="ECO:0000313" key="11">
    <source>
        <dbReference type="Proteomes" id="UP001500618"/>
    </source>
</evidence>
<organism evidence="10 11">
    <name type="scientific">Fodinicola feengrottensis</name>
    <dbReference type="NCBI Taxonomy" id="435914"/>
    <lineage>
        <taxon>Bacteria</taxon>
        <taxon>Bacillati</taxon>
        <taxon>Actinomycetota</taxon>
        <taxon>Actinomycetes</taxon>
        <taxon>Mycobacteriales</taxon>
        <taxon>Fodinicola</taxon>
    </lineage>
</organism>
<dbReference type="Pfam" id="PF16363">
    <property type="entry name" value="GDP_Man_Dehyd"/>
    <property type="match status" value="1"/>
</dbReference>
<evidence type="ECO:0000256" key="5">
    <source>
        <dbReference type="ARBA" id="ARBA00016977"/>
    </source>
</evidence>
<evidence type="ECO:0000256" key="8">
    <source>
        <dbReference type="RuleBase" id="RU004473"/>
    </source>
</evidence>
<accession>A0ABN2G714</accession>
<protein>
    <recommendedName>
        <fullName evidence="5 8">dTDP-glucose 4,6-dehydratase</fullName>
        <ecNumber evidence="4 8">4.2.1.46</ecNumber>
    </recommendedName>
</protein>
<evidence type="ECO:0000256" key="4">
    <source>
        <dbReference type="ARBA" id="ARBA00011990"/>
    </source>
</evidence>
<comment type="similarity">
    <text evidence="3 8">Belongs to the NAD(P)-dependent epimerase/dehydratase family. dTDP-glucose dehydratase subfamily.</text>
</comment>
<evidence type="ECO:0000256" key="7">
    <source>
        <dbReference type="ARBA" id="ARBA00023239"/>
    </source>
</evidence>
<dbReference type="CDD" id="cd05246">
    <property type="entry name" value="dTDP_GD_SDR_e"/>
    <property type="match status" value="1"/>
</dbReference>
<dbReference type="InterPro" id="IPR036291">
    <property type="entry name" value="NAD(P)-bd_dom_sf"/>
</dbReference>
<sequence>MRVMVTGGAGFIGSHYVRSMLSGSYKGYVDAQITVVDKLTYAGNTGNLPIGDPRLTFVKGDICDVGLLRELLPGHDAVVHFAAESHVDRSLVSAGEFAVTNVLGTQSVLDCCQLVGIDRVVHVSTDEVYGSIDSGSWHENTPLHPNSPYAASKAASDHFALAYFRTHRVPVMVTRCSNNYGPYQFPEKVIPLFITNLLEGQKVPLFGDGRNVREWLHVDDHCRAVQLVLESGTPGDVYHIGGGVEMTNADLTRRLVELCGADGNQVEHVPDRMGHDLRYSLDDSKIRTELGYRPEVDFGAGLAETVQWYRDNPAWWEPRREDHFRFPRGW</sequence>
<dbReference type="PANTHER" id="PTHR43000">
    <property type="entry name" value="DTDP-D-GLUCOSE 4,6-DEHYDRATASE-RELATED"/>
    <property type="match status" value="1"/>
</dbReference>
<dbReference type="RefSeq" id="WP_163566702.1">
    <property type="nucleotide sequence ID" value="NZ_BAAANY010000005.1"/>
</dbReference>
<name>A0ABN2G714_9ACTN</name>
<keyword evidence="11" id="KW-1185">Reference proteome</keyword>
<dbReference type="Gene3D" id="3.90.25.10">
    <property type="entry name" value="UDP-galactose 4-epimerase, domain 1"/>
    <property type="match status" value="1"/>
</dbReference>
<comment type="cofactor">
    <cofactor evidence="2 8">
        <name>NAD(+)</name>
        <dbReference type="ChEBI" id="CHEBI:57540"/>
    </cofactor>
</comment>
<reference evidence="10 11" key="1">
    <citation type="journal article" date="2019" name="Int. J. Syst. Evol. Microbiol.">
        <title>The Global Catalogue of Microorganisms (GCM) 10K type strain sequencing project: providing services to taxonomists for standard genome sequencing and annotation.</title>
        <authorList>
            <consortium name="The Broad Institute Genomics Platform"/>
            <consortium name="The Broad Institute Genome Sequencing Center for Infectious Disease"/>
            <person name="Wu L."/>
            <person name="Ma J."/>
        </authorList>
    </citation>
    <scope>NUCLEOTIDE SEQUENCE [LARGE SCALE GENOMIC DNA]</scope>
    <source>
        <strain evidence="10 11">JCM 14718</strain>
    </source>
</reference>
<dbReference type="InterPro" id="IPR005888">
    <property type="entry name" value="dTDP_Gluc_deHydtase"/>
</dbReference>
<comment type="catalytic activity">
    <reaction evidence="1 8">
        <text>dTDP-alpha-D-glucose = dTDP-4-dehydro-6-deoxy-alpha-D-glucose + H2O</text>
        <dbReference type="Rhea" id="RHEA:17221"/>
        <dbReference type="ChEBI" id="CHEBI:15377"/>
        <dbReference type="ChEBI" id="CHEBI:57477"/>
        <dbReference type="ChEBI" id="CHEBI:57649"/>
        <dbReference type="EC" id="4.2.1.46"/>
    </reaction>
</comment>
<comment type="caution">
    <text evidence="10">The sequence shown here is derived from an EMBL/GenBank/DDBJ whole genome shotgun (WGS) entry which is preliminary data.</text>
</comment>
<proteinExistence type="inferred from homology"/>
<dbReference type="EMBL" id="BAAANY010000005">
    <property type="protein sequence ID" value="GAA1665854.1"/>
    <property type="molecule type" value="Genomic_DNA"/>
</dbReference>
<evidence type="ECO:0000259" key="9">
    <source>
        <dbReference type="Pfam" id="PF16363"/>
    </source>
</evidence>
<evidence type="ECO:0000256" key="3">
    <source>
        <dbReference type="ARBA" id="ARBA00008178"/>
    </source>
</evidence>
<dbReference type="EC" id="4.2.1.46" evidence="4 8"/>
<keyword evidence="6" id="KW-0520">NAD</keyword>
<dbReference type="Proteomes" id="UP001500618">
    <property type="component" value="Unassembled WGS sequence"/>
</dbReference>
<dbReference type="Gene3D" id="3.40.50.720">
    <property type="entry name" value="NAD(P)-binding Rossmann-like Domain"/>
    <property type="match status" value="1"/>
</dbReference>
<dbReference type="InterPro" id="IPR016040">
    <property type="entry name" value="NAD(P)-bd_dom"/>
</dbReference>
<gene>
    <name evidence="10" type="primary">rfbB_1</name>
    <name evidence="10" type="ORF">GCM10009765_14220</name>
</gene>
<evidence type="ECO:0000256" key="2">
    <source>
        <dbReference type="ARBA" id="ARBA00001911"/>
    </source>
</evidence>
<feature type="domain" description="NAD(P)-binding" evidence="9">
    <location>
        <begin position="4"/>
        <end position="305"/>
    </location>
</feature>
<evidence type="ECO:0000256" key="1">
    <source>
        <dbReference type="ARBA" id="ARBA00001539"/>
    </source>
</evidence>
<dbReference type="NCBIfam" id="TIGR01181">
    <property type="entry name" value="dTDP_gluc_dehyt"/>
    <property type="match status" value="1"/>
</dbReference>
<dbReference type="SUPFAM" id="SSF51735">
    <property type="entry name" value="NAD(P)-binding Rossmann-fold domains"/>
    <property type="match status" value="1"/>
</dbReference>
<evidence type="ECO:0000256" key="6">
    <source>
        <dbReference type="ARBA" id="ARBA00023027"/>
    </source>
</evidence>
<evidence type="ECO:0000313" key="10">
    <source>
        <dbReference type="EMBL" id="GAA1665854.1"/>
    </source>
</evidence>
<keyword evidence="7 8" id="KW-0456">Lyase</keyword>